<evidence type="ECO:0000259" key="1">
    <source>
        <dbReference type="Pfam" id="PF26003"/>
    </source>
</evidence>
<accession>A0A239ABC0</accession>
<dbReference type="Pfam" id="PF26003">
    <property type="entry name" value="Integrase_N_phage"/>
    <property type="match status" value="1"/>
</dbReference>
<evidence type="ECO:0000313" key="3">
    <source>
        <dbReference type="Proteomes" id="UP000198420"/>
    </source>
</evidence>
<protein>
    <recommendedName>
        <fullName evidence="1">Phage L5-like integrase N-terminal domain-containing protein</fullName>
    </recommendedName>
</protein>
<reference evidence="3" key="1">
    <citation type="submission" date="2017-06" db="EMBL/GenBank/DDBJ databases">
        <authorList>
            <person name="Varghese N."/>
            <person name="Submissions S."/>
        </authorList>
    </citation>
    <scope>NUCLEOTIDE SEQUENCE [LARGE SCALE GENOMIC DNA]</scope>
    <source>
        <strain evidence="3">DSM 44485</strain>
    </source>
</reference>
<proteinExistence type="predicted"/>
<feature type="domain" description="Phage L5-like integrase N-terminal" evidence="1">
    <location>
        <begin position="9"/>
        <end position="54"/>
    </location>
</feature>
<dbReference type="InterPro" id="IPR058717">
    <property type="entry name" value="Phage_L5_Integrase_N"/>
</dbReference>
<dbReference type="EMBL" id="FZNP01000008">
    <property type="protein sequence ID" value="SNR92925.1"/>
    <property type="molecule type" value="Genomic_DNA"/>
</dbReference>
<name>A0A239ABC0_9ACTN</name>
<gene>
    <name evidence="2" type="ORF">SAMN06265355_108335</name>
</gene>
<dbReference type="Proteomes" id="UP000198420">
    <property type="component" value="Unassembled WGS sequence"/>
</dbReference>
<evidence type="ECO:0000313" key="2">
    <source>
        <dbReference type="EMBL" id="SNR92925.1"/>
    </source>
</evidence>
<sequence length="124" mass="13855">MANRQGKRRFGSIRELPSGRFQVRYLGPDGKMRSAGTTYPTKREAERQLSLLEAKLVTGDWTDPQRAKVKLSEYAAKWIKSGRNSVRARSRSTRAFSAVTSLRISAICHSARSTQRPFVSGGPL</sequence>
<dbReference type="AlphaFoldDB" id="A0A239ABC0"/>
<organism evidence="2 3">
    <name type="scientific">Actinomadura mexicana</name>
    <dbReference type="NCBI Taxonomy" id="134959"/>
    <lineage>
        <taxon>Bacteria</taxon>
        <taxon>Bacillati</taxon>
        <taxon>Actinomycetota</taxon>
        <taxon>Actinomycetes</taxon>
        <taxon>Streptosporangiales</taxon>
        <taxon>Thermomonosporaceae</taxon>
        <taxon>Actinomadura</taxon>
    </lineage>
</organism>
<keyword evidence="3" id="KW-1185">Reference proteome</keyword>